<name>A0ABN7UF47_GIGMA</name>
<proteinExistence type="predicted"/>
<keyword evidence="2" id="KW-1185">Reference proteome</keyword>
<dbReference type="Proteomes" id="UP000789901">
    <property type="component" value="Unassembled WGS sequence"/>
</dbReference>
<evidence type="ECO:0000313" key="2">
    <source>
        <dbReference type="Proteomes" id="UP000789901"/>
    </source>
</evidence>
<reference evidence="1 2" key="1">
    <citation type="submission" date="2021-06" db="EMBL/GenBank/DDBJ databases">
        <authorList>
            <person name="Kallberg Y."/>
            <person name="Tangrot J."/>
            <person name="Rosling A."/>
        </authorList>
    </citation>
    <scope>NUCLEOTIDE SEQUENCE [LARGE SCALE GENOMIC DNA]</scope>
    <source>
        <strain evidence="1 2">120-4 pot B 10/14</strain>
    </source>
</reference>
<sequence>MNKLTIFDTHCHLADEKYQDEDIEKIIQEAKKVGATGAAEAGLTQLVLSKYHSAPNILTKPSKKYPGKNVISDDYQKVVPAEVRAKMTVH</sequence>
<accession>A0ABN7UF47</accession>
<dbReference type="Gene3D" id="3.20.20.140">
    <property type="entry name" value="Metal-dependent hydrolases"/>
    <property type="match status" value="1"/>
</dbReference>
<protein>
    <submittedName>
        <fullName evidence="1">41294_t:CDS:1</fullName>
    </submittedName>
</protein>
<dbReference type="EMBL" id="CAJVQB010002617">
    <property type="protein sequence ID" value="CAG8581359.1"/>
    <property type="molecule type" value="Genomic_DNA"/>
</dbReference>
<gene>
    <name evidence="1" type="ORF">GMARGA_LOCUS5961</name>
</gene>
<organism evidence="1 2">
    <name type="scientific">Gigaspora margarita</name>
    <dbReference type="NCBI Taxonomy" id="4874"/>
    <lineage>
        <taxon>Eukaryota</taxon>
        <taxon>Fungi</taxon>
        <taxon>Fungi incertae sedis</taxon>
        <taxon>Mucoromycota</taxon>
        <taxon>Glomeromycotina</taxon>
        <taxon>Glomeromycetes</taxon>
        <taxon>Diversisporales</taxon>
        <taxon>Gigasporaceae</taxon>
        <taxon>Gigaspora</taxon>
    </lineage>
</organism>
<evidence type="ECO:0000313" key="1">
    <source>
        <dbReference type="EMBL" id="CAG8581359.1"/>
    </source>
</evidence>
<comment type="caution">
    <text evidence="1">The sequence shown here is derived from an EMBL/GenBank/DDBJ whole genome shotgun (WGS) entry which is preliminary data.</text>
</comment>